<dbReference type="AlphaFoldDB" id="A0A517U4S5"/>
<evidence type="ECO:0000313" key="3">
    <source>
        <dbReference type="Proteomes" id="UP000317909"/>
    </source>
</evidence>
<name>A0A517U4S5_9BACT</name>
<dbReference type="RefSeq" id="WP_145435359.1">
    <property type="nucleotide sequence ID" value="NZ_CP036339.1"/>
</dbReference>
<dbReference type="PANTHER" id="PTHR30354">
    <property type="entry name" value="GNT FAMILY GLUCONATE TRANSPORTER"/>
    <property type="match status" value="1"/>
</dbReference>
<evidence type="ECO:0000256" key="1">
    <source>
        <dbReference type="SAM" id="Phobius"/>
    </source>
</evidence>
<accession>A0A517U4S5</accession>
<dbReference type="OrthoDB" id="86125at2"/>
<protein>
    <submittedName>
        <fullName evidence="2">Putative transporter</fullName>
    </submittedName>
</protein>
<dbReference type="EMBL" id="CP036339">
    <property type="protein sequence ID" value="QDT75625.1"/>
    <property type="molecule type" value="Genomic_DNA"/>
</dbReference>
<dbReference type="GO" id="GO:0015128">
    <property type="term" value="F:gluconate transmembrane transporter activity"/>
    <property type="evidence" value="ECO:0007669"/>
    <property type="project" value="InterPro"/>
</dbReference>
<dbReference type="InterPro" id="IPR003474">
    <property type="entry name" value="Glcn_transporter"/>
</dbReference>
<feature type="transmembrane region" description="Helical" evidence="1">
    <location>
        <begin position="178"/>
        <end position="199"/>
    </location>
</feature>
<dbReference type="Proteomes" id="UP000317909">
    <property type="component" value="Chromosome"/>
</dbReference>
<sequence>MIGLLGLVLSLLLLMYLAYHGASVIILAPAMAMLAVALSGEVPLLAAYTQIFMPALGKFLAKYFPLFLLGAVFGKLMEHSGCAQSISNQITSLLGPRHAIFAVVLCTAVLTYGGVSLFVIVFAVHALASSVFQHADIPRRLIPGAIALGSGTFTMTSFPGSMQIQNLIPMPYFKTTAFAAPVLGTMGGLVIFALGMLWLNRRASSAALHGEGYASGGYGPSMARAPALDAGEALPPFFLAMAPIVCVLLVNFVAAELWIPHWEAAYLAEPLFGGVKIADVRGIWSSVIAMLTACTVVIVGSARCRRRLNEILKGGAADCLLPVFNVASEVGYGATVAALPAFTVIKNALLNFVPHNPLISEAAAISVLAGITGSASGGLSIALESLGSTFYQRALENGVSPEVMHRVASMASGGLDSLPHNGAVITLLTICGLTHKQSYFDIGIVTVVIPLIGMGLVIALASF</sequence>
<evidence type="ECO:0000313" key="2">
    <source>
        <dbReference type="EMBL" id="QDT75625.1"/>
    </source>
</evidence>
<reference evidence="2 3" key="1">
    <citation type="submission" date="2019-02" db="EMBL/GenBank/DDBJ databases">
        <title>Deep-cultivation of Planctomycetes and their phenomic and genomic characterization uncovers novel biology.</title>
        <authorList>
            <person name="Wiegand S."/>
            <person name="Jogler M."/>
            <person name="Boedeker C."/>
            <person name="Pinto D."/>
            <person name="Vollmers J."/>
            <person name="Rivas-Marin E."/>
            <person name="Kohn T."/>
            <person name="Peeters S.H."/>
            <person name="Heuer A."/>
            <person name="Rast P."/>
            <person name="Oberbeckmann S."/>
            <person name="Bunk B."/>
            <person name="Jeske O."/>
            <person name="Meyerdierks A."/>
            <person name="Storesund J.E."/>
            <person name="Kallscheuer N."/>
            <person name="Luecker S."/>
            <person name="Lage O.M."/>
            <person name="Pohl T."/>
            <person name="Merkel B.J."/>
            <person name="Hornburger P."/>
            <person name="Mueller R.-W."/>
            <person name="Bruemmer F."/>
            <person name="Labrenz M."/>
            <person name="Spormann A.M."/>
            <person name="Op den Camp H."/>
            <person name="Overmann J."/>
            <person name="Amann R."/>
            <person name="Jetten M.S.M."/>
            <person name="Mascher T."/>
            <person name="Medema M.H."/>
            <person name="Devos D.P."/>
            <person name="Kaster A.-K."/>
            <person name="Ovreas L."/>
            <person name="Rohde M."/>
            <person name="Galperin M.Y."/>
            <person name="Jogler C."/>
        </authorList>
    </citation>
    <scope>NUCLEOTIDE SEQUENCE [LARGE SCALE GENOMIC DNA]</scope>
    <source>
        <strain evidence="2 3">I41</strain>
    </source>
</reference>
<feature type="transmembrane region" description="Helical" evidence="1">
    <location>
        <begin position="32"/>
        <end position="52"/>
    </location>
</feature>
<dbReference type="KEGG" id="llh:I41_48650"/>
<feature type="transmembrane region" description="Helical" evidence="1">
    <location>
        <begin position="140"/>
        <end position="158"/>
    </location>
</feature>
<dbReference type="PANTHER" id="PTHR30354:SF7">
    <property type="entry name" value="BLL7963 PROTEIN"/>
    <property type="match status" value="1"/>
</dbReference>
<dbReference type="GO" id="GO:0005886">
    <property type="term" value="C:plasma membrane"/>
    <property type="evidence" value="ECO:0007669"/>
    <property type="project" value="TreeGrafter"/>
</dbReference>
<organism evidence="2 3">
    <name type="scientific">Lacipirellula limnantheis</name>
    <dbReference type="NCBI Taxonomy" id="2528024"/>
    <lineage>
        <taxon>Bacteria</taxon>
        <taxon>Pseudomonadati</taxon>
        <taxon>Planctomycetota</taxon>
        <taxon>Planctomycetia</taxon>
        <taxon>Pirellulales</taxon>
        <taxon>Lacipirellulaceae</taxon>
        <taxon>Lacipirellula</taxon>
    </lineage>
</organism>
<feature type="transmembrane region" description="Helical" evidence="1">
    <location>
        <begin position="237"/>
        <end position="262"/>
    </location>
</feature>
<gene>
    <name evidence="2" type="ORF">I41_48650</name>
</gene>
<keyword evidence="1" id="KW-0472">Membrane</keyword>
<keyword evidence="1" id="KW-0812">Transmembrane</keyword>
<feature type="transmembrane region" description="Helical" evidence="1">
    <location>
        <begin position="97"/>
        <end position="128"/>
    </location>
</feature>
<proteinExistence type="predicted"/>
<keyword evidence="1" id="KW-1133">Transmembrane helix</keyword>
<feature type="transmembrane region" description="Helical" evidence="1">
    <location>
        <begin position="282"/>
        <end position="302"/>
    </location>
</feature>
<feature type="transmembrane region" description="Helical" evidence="1">
    <location>
        <begin position="439"/>
        <end position="461"/>
    </location>
</feature>
<keyword evidence="3" id="KW-1185">Reference proteome</keyword>